<dbReference type="GO" id="GO:0005886">
    <property type="term" value="C:plasma membrane"/>
    <property type="evidence" value="ECO:0007669"/>
    <property type="project" value="UniProtKB-SubCell"/>
</dbReference>
<organism evidence="18 19">
    <name type="scientific">Candidatus Blautia pullistercoris</name>
    <dbReference type="NCBI Taxonomy" id="2838499"/>
    <lineage>
        <taxon>Bacteria</taxon>
        <taxon>Bacillati</taxon>
        <taxon>Bacillota</taxon>
        <taxon>Clostridia</taxon>
        <taxon>Lachnospirales</taxon>
        <taxon>Lachnospiraceae</taxon>
        <taxon>Blautia</taxon>
    </lineage>
</organism>
<feature type="transmembrane region" description="Helical" evidence="17">
    <location>
        <begin position="108"/>
        <end position="126"/>
    </location>
</feature>
<comment type="miscellaneous">
    <text evidence="17">Bacitracin is thought to be involved in the inhibition of peptidoglycan synthesis by sequestering undecaprenyl diphosphate, thereby reducing the pool of lipid carrier available.</text>
</comment>
<keyword evidence="12 17" id="KW-0046">Antibiotic resistance</keyword>
<dbReference type="InterPro" id="IPR003824">
    <property type="entry name" value="UppP"/>
</dbReference>
<dbReference type="GO" id="GO:0009252">
    <property type="term" value="P:peptidoglycan biosynthetic process"/>
    <property type="evidence" value="ECO:0007669"/>
    <property type="project" value="UniProtKB-KW"/>
</dbReference>
<dbReference type="PANTHER" id="PTHR30622">
    <property type="entry name" value="UNDECAPRENYL-DIPHOSPHATASE"/>
    <property type="match status" value="1"/>
</dbReference>
<evidence type="ECO:0000256" key="13">
    <source>
        <dbReference type="ARBA" id="ARBA00023316"/>
    </source>
</evidence>
<dbReference type="HAMAP" id="MF_01006">
    <property type="entry name" value="Undec_diphosphatase"/>
    <property type="match status" value="1"/>
</dbReference>
<reference evidence="18" key="1">
    <citation type="journal article" date="2021" name="PeerJ">
        <title>Extensive microbial diversity within the chicken gut microbiome revealed by metagenomics and culture.</title>
        <authorList>
            <person name="Gilroy R."/>
            <person name="Ravi A."/>
            <person name="Getino M."/>
            <person name="Pursley I."/>
            <person name="Horton D.L."/>
            <person name="Alikhan N.F."/>
            <person name="Baker D."/>
            <person name="Gharbi K."/>
            <person name="Hall N."/>
            <person name="Watson M."/>
            <person name="Adriaenssens E.M."/>
            <person name="Foster-Nyarko E."/>
            <person name="Jarju S."/>
            <person name="Secka A."/>
            <person name="Antonio M."/>
            <person name="Oren A."/>
            <person name="Chaudhuri R.R."/>
            <person name="La Ragione R."/>
            <person name="Hildebrand F."/>
            <person name="Pallen M.J."/>
        </authorList>
    </citation>
    <scope>NUCLEOTIDE SEQUENCE</scope>
    <source>
        <strain evidence="18">ChiHjej12B11-1927</strain>
    </source>
</reference>
<dbReference type="Proteomes" id="UP000824230">
    <property type="component" value="Unassembled WGS sequence"/>
</dbReference>
<evidence type="ECO:0000256" key="16">
    <source>
        <dbReference type="ARBA" id="ARBA00047594"/>
    </source>
</evidence>
<dbReference type="GO" id="GO:0046677">
    <property type="term" value="P:response to antibiotic"/>
    <property type="evidence" value="ECO:0007669"/>
    <property type="project" value="UniProtKB-UniRule"/>
</dbReference>
<feature type="transmembrane region" description="Helical" evidence="17">
    <location>
        <begin position="43"/>
        <end position="60"/>
    </location>
</feature>
<evidence type="ECO:0000256" key="9">
    <source>
        <dbReference type="ARBA" id="ARBA00022984"/>
    </source>
</evidence>
<keyword evidence="10 17" id="KW-1133">Transmembrane helix</keyword>
<feature type="transmembrane region" description="Helical" evidence="17">
    <location>
        <begin position="210"/>
        <end position="228"/>
    </location>
</feature>
<keyword evidence="13 17" id="KW-0961">Cell wall biogenesis/degradation</keyword>
<dbReference type="PANTHER" id="PTHR30622:SF2">
    <property type="entry name" value="UNDECAPRENYL-DIPHOSPHATASE"/>
    <property type="match status" value="1"/>
</dbReference>
<dbReference type="EMBL" id="DXFG01000233">
    <property type="protein sequence ID" value="HIX38338.1"/>
    <property type="molecule type" value="Genomic_DNA"/>
</dbReference>
<evidence type="ECO:0000256" key="7">
    <source>
        <dbReference type="ARBA" id="ARBA00022801"/>
    </source>
</evidence>
<evidence type="ECO:0000256" key="17">
    <source>
        <dbReference type="HAMAP-Rule" id="MF_01006"/>
    </source>
</evidence>
<evidence type="ECO:0000256" key="8">
    <source>
        <dbReference type="ARBA" id="ARBA00022960"/>
    </source>
</evidence>
<accession>A0A9D1VNZ6</accession>
<evidence type="ECO:0000313" key="18">
    <source>
        <dbReference type="EMBL" id="HIX38338.1"/>
    </source>
</evidence>
<keyword evidence="7 17" id="KW-0378">Hydrolase</keyword>
<proteinExistence type="inferred from homology"/>
<feature type="transmembrane region" description="Helical" evidence="17">
    <location>
        <begin position="240"/>
        <end position="258"/>
    </location>
</feature>
<reference evidence="18" key="2">
    <citation type="submission" date="2021-04" db="EMBL/GenBank/DDBJ databases">
        <authorList>
            <person name="Gilroy R."/>
        </authorList>
    </citation>
    <scope>NUCLEOTIDE SEQUENCE</scope>
    <source>
        <strain evidence="18">ChiHjej12B11-1927</strain>
    </source>
</reference>
<evidence type="ECO:0000256" key="12">
    <source>
        <dbReference type="ARBA" id="ARBA00023251"/>
    </source>
</evidence>
<dbReference type="GO" id="GO:0050380">
    <property type="term" value="F:undecaprenyl-diphosphatase activity"/>
    <property type="evidence" value="ECO:0007669"/>
    <property type="project" value="UniProtKB-UniRule"/>
</dbReference>
<comment type="function">
    <text evidence="17">Catalyzes the dephosphorylation of undecaprenyl diphosphate (UPP). Confers resistance to bacitracin.</text>
</comment>
<comment type="catalytic activity">
    <reaction evidence="16 17">
        <text>di-trans,octa-cis-undecaprenyl diphosphate + H2O = di-trans,octa-cis-undecaprenyl phosphate + phosphate + H(+)</text>
        <dbReference type="Rhea" id="RHEA:28094"/>
        <dbReference type="ChEBI" id="CHEBI:15377"/>
        <dbReference type="ChEBI" id="CHEBI:15378"/>
        <dbReference type="ChEBI" id="CHEBI:43474"/>
        <dbReference type="ChEBI" id="CHEBI:58405"/>
        <dbReference type="ChEBI" id="CHEBI:60392"/>
        <dbReference type="EC" id="3.6.1.27"/>
    </reaction>
</comment>
<dbReference type="EC" id="3.6.1.27" evidence="3 17"/>
<evidence type="ECO:0000256" key="1">
    <source>
        <dbReference type="ARBA" id="ARBA00004651"/>
    </source>
</evidence>
<evidence type="ECO:0000256" key="2">
    <source>
        <dbReference type="ARBA" id="ARBA00010621"/>
    </source>
</evidence>
<evidence type="ECO:0000256" key="14">
    <source>
        <dbReference type="ARBA" id="ARBA00032707"/>
    </source>
</evidence>
<dbReference type="AlphaFoldDB" id="A0A9D1VNZ6"/>
<comment type="similarity">
    <text evidence="2 17">Belongs to the UppP family.</text>
</comment>
<evidence type="ECO:0000256" key="6">
    <source>
        <dbReference type="ARBA" id="ARBA00022692"/>
    </source>
</evidence>
<keyword evidence="8 17" id="KW-0133">Cell shape</keyword>
<keyword evidence="11 17" id="KW-0472">Membrane</keyword>
<keyword evidence="5 17" id="KW-1003">Cell membrane</keyword>
<dbReference type="Pfam" id="PF02673">
    <property type="entry name" value="BacA"/>
    <property type="match status" value="1"/>
</dbReference>
<evidence type="ECO:0000256" key="3">
    <source>
        <dbReference type="ARBA" id="ARBA00012374"/>
    </source>
</evidence>
<evidence type="ECO:0000256" key="5">
    <source>
        <dbReference type="ARBA" id="ARBA00022475"/>
    </source>
</evidence>
<name>A0A9D1VNZ6_9FIRM</name>
<evidence type="ECO:0000256" key="15">
    <source>
        <dbReference type="ARBA" id="ARBA00032932"/>
    </source>
</evidence>
<keyword evidence="9 17" id="KW-0573">Peptidoglycan synthesis</keyword>
<sequence length="292" mass="32130">MTIIEALLLGLIQGITEFIPVSSSGHAAIIENLLHINSESGLPFEALAHLTVLAAVIGALRKEIKKLLMEFCRSMYDVYENVRIYFHNRDKKDARRYKKVISNNYRKLFLLLVIASIPTALESYILQDMTRLAGDNLLAPGMGLFITGIVLLVADFFPRGKRIPRDISYWTALAIGLIQGLTVFPGVSRVGITLAVCLAYGFQRKFAVKYAFLLSVPVLAGSFIAKWGHLSGTSFGWQIWGGYVAGALAAGIAAYFCIKKMTKVLQNRRFYGFSVYCFIIGAAAVAGSFLLA</sequence>
<feature type="transmembrane region" description="Helical" evidence="17">
    <location>
        <begin position="270"/>
        <end position="291"/>
    </location>
</feature>
<comment type="caution">
    <text evidence="18">The sequence shown here is derived from an EMBL/GenBank/DDBJ whole genome shotgun (WGS) entry which is preliminary data.</text>
</comment>
<dbReference type="GO" id="GO:0071555">
    <property type="term" value="P:cell wall organization"/>
    <property type="evidence" value="ECO:0007669"/>
    <property type="project" value="UniProtKB-KW"/>
</dbReference>
<comment type="subcellular location">
    <subcellularLocation>
        <location evidence="1 17">Cell membrane</location>
        <topology evidence="1 17">Multi-pass membrane protein</topology>
    </subcellularLocation>
</comment>
<evidence type="ECO:0000256" key="10">
    <source>
        <dbReference type="ARBA" id="ARBA00022989"/>
    </source>
</evidence>
<evidence type="ECO:0000256" key="11">
    <source>
        <dbReference type="ARBA" id="ARBA00023136"/>
    </source>
</evidence>
<evidence type="ECO:0000313" key="19">
    <source>
        <dbReference type="Proteomes" id="UP000824230"/>
    </source>
</evidence>
<keyword evidence="6 17" id="KW-0812">Transmembrane</keyword>
<feature type="transmembrane region" description="Helical" evidence="17">
    <location>
        <begin position="138"/>
        <end position="157"/>
    </location>
</feature>
<evidence type="ECO:0000256" key="4">
    <source>
        <dbReference type="ARBA" id="ARBA00021581"/>
    </source>
</evidence>
<dbReference type="GO" id="GO:0008360">
    <property type="term" value="P:regulation of cell shape"/>
    <property type="evidence" value="ECO:0007669"/>
    <property type="project" value="UniProtKB-KW"/>
</dbReference>
<protein>
    <recommendedName>
        <fullName evidence="4 17">Undecaprenyl-diphosphatase</fullName>
        <ecNumber evidence="3 17">3.6.1.27</ecNumber>
    </recommendedName>
    <alternativeName>
        <fullName evidence="15 17">Bacitracin resistance protein</fullName>
    </alternativeName>
    <alternativeName>
        <fullName evidence="14 17">Undecaprenyl pyrophosphate phosphatase</fullName>
    </alternativeName>
</protein>
<gene>
    <name evidence="17" type="primary">uppP</name>
    <name evidence="18" type="ORF">H9738_10805</name>
</gene>